<dbReference type="SUPFAM" id="SSF52218">
    <property type="entry name" value="Flavoproteins"/>
    <property type="match status" value="1"/>
</dbReference>
<dbReference type="EMBL" id="PSNX01000007">
    <property type="protein sequence ID" value="PPE66406.1"/>
    <property type="molecule type" value="Genomic_DNA"/>
</dbReference>
<dbReference type="Pfam" id="PF02525">
    <property type="entry name" value="Flavodoxin_2"/>
    <property type="match status" value="1"/>
</dbReference>
<dbReference type="InterPro" id="IPR029039">
    <property type="entry name" value="Flavoprotein-like_sf"/>
</dbReference>
<evidence type="ECO:0000259" key="4">
    <source>
        <dbReference type="Pfam" id="PF02525"/>
    </source>
</evidence>
<gene>
    <name evidence="5" type="ORF">C1704_08800</name>
</gene>
<dbReference type="Gene3D" id="3.40.50.360">
    <property type="match status" value="1"/>
</dbReference>
<keyword evidence="2" id="KW-0560">Oxidoreductase</keyword>
<dbReference type="GO" id="GO:0003955">
    <property type="term" value="F:NAD(P)H dehydrogenase (quinone) activity"/>
    <property type="evidence" value="ECO:0007669"/>
    <property type="project" value="TreeGrafter"/>
</dbReference>
<proteinExistence type="inferred from homology"/>
<comment type="similarity">
    <text evidence="1">Belongs to the NAD(P)H dehydrogenase (quinone) family.</text>
</comment>
<evidence type="ECO:0000313" key="6">
    <source>
        <dbReference type="Proteomes" id="UP000238605"/>
    </source>
</evidence>
<comment type="caution">
    <text evidence="5">The sequence shown here is derived from an EMBL/GenBank/DDBJ whole genome shotgun (WGS) entry which is preliminary data.</text>
</comment>
<dbReference type="PANTHER" id="PTHR10204:SF34">
    <property type="entry name" value="NAD(P)H DEHYDROGENASE [QUINONE] 1 ISOFORM 1"/>
    <property type="match status" value="1"/>
</dbReference>
<sequence length="215" mass="23255">MAMADVVVIDGHPHKGSLCAALAQDHAQGLREGGASVEVLALRDLRFDPVLWVGYSEQQALEPDLKAAQALISAASRVVVVAPVWWGSVPALLKGFFDRTLERGWAFRYLQNGTPEGLLAGRSARVIMTTDSPGWYLRLLQGNPTANALVRSTLKFCGFKPVDFTRIGPVHGADEVQRAAWLAKVQALGRNDARRLVRARPRPASASPANAARRG</sequence>
<organism evidence="5 6">
    <name type="scientific">Caldimonas caldifontis</name>
    <dbReference type="NCBI Taxonomy" id="1452508"/>
    <lineage>
        <taxon>Bacteria</taxon>
        <taxon>Pseudomonadati</taxon>
        <taxon>Pseudomonadota</taxon>
        <taxon>Betaproteobacteria</taxon>
        <taxon>Burkholderiales</taxon>
        <taxon>Sphaerotilaceae</taxon>
        <taxon>Caldimonas</taxon>
    </lineage>
</organism>
<evidence type="ECO:0000256" key="3">
    <source>
        <dbReference type="SAM" id="MobiDB-lite"/>
    </source>
</evidence>
<dbReference type="PANTHER" id="PTHR10204">
    <property type="entry name" value="NAD P H OXIDOREDUCTASE-RELATED"/>
    <property type="match status" value="1"/>
</dbReference>
<name>A0A2S5SUM5_9BURK</name>
<feature type="domain" description="Flavodoxin-like fold" evidence="4">
    <location>
        <begin position="6"/>
        <end position="184"/>
    </location>
</feature>
<feature type="compositionally biased region" description="Low complexity" evidence="3">
    <location>
        <begin position="202"/>
        <end position="215"/>
    </location>
</feature>
<protein>
    <submittedName>
        <fullName evidence="5">NADPH:quinone reductase</fullName>
    </submittedName>
</protein>
<feature type="region of interest" description="Disordered" evidence="3">
    <location>
        <begin position="196"/>
        <end position="215"/>
    </location>
</feature>
<dbReference type="Proteomes" id="UP000238605">
    <property type="component" value="Unassembled WGS sequence"/>
</dbReference>
<dbReference type="GO" id="GO:0005829">
    <property type="term" value="C:cytosol"/>
    <property type="evidence" value="ECO:0007669"/>
    <property type="project" value="TreeGrafter"/>
</dbReference>
<dbReference type="InterPro" id="IPR003680">
    <property type="entry name" value="Flavodoxin_fold"/>
</dbReference>
<dbReference type="OrthoDB" id="9798454at2"/>
<reference evidence="5 6" key="1">
    <citation type="submission" date="2018-02" db="EMBL/GenBank/DDBJ databases">
        <title>Reclassifiation of [Polyangium] brachysporum DSM 7029 as Guopingzhaonella breviflexa gen. nov., sp. nov., a member of the family Comamonadaceae.</title>
        <authorList>
            <person name="Tang B."/>
        </authorList>
    </citation>
    <scope>NUCLEOTIDE SEQUENCE [LARGE SCALE GENOMIC DNA]</scope>
    <source>
        <strain evidence="5 6">BCRC 80649</strain>
    </source>
</reference>
<evidence type="ECO:0000256" key="1">
    <source>
        <dbReference type="ARBA" id="ARBA00006252"/>
    </source>
</evidence>
<evidence type="ECO:0000256" key="2">
    <source>
        <dbReference type="ARBA" id="ARBA00023002"/>
    </source>
</evidence>
<keyword evidence="6" id="KW-1185">Reference proteome</keyword>
<evidence type="ECO:0000313" key="5">
    <source>
        <dbReference type="EMBL" id="PPE66406.1"/>
    </source>
</evidence>
<dbReference type="AlphaFoldDB" id="A0A2S5SUM5"/>
<accession>A0A2S5SUM5</accession>
<dbReference type="InterPro" id="IPR051545">
    <property type="entry name" value="NAD(P)H_dehydrogenase_qn"/>
</dbReference>